<dbReference type="Proteomes" id="UP000218209">
    <property type="component" value="Unassembled WGS sequence"/>
</dbReference>
<evidence type="ECO:0000313" key="1">
    <source>
        <dbReference type="EMBL" id="OSX79273.1"/>
    </source>
</evidence>
<reference evidence="1 2" key="1">
    <citation type="submission" date="2017-03" db="EMBL/GenBank/DDBJ databases">
        <title>WGS assembly of Porphyra umbilicalis.</title>
        <authorList>
            <person name="Brawley S.H."/>
            <person name="Blouin N.A."/>
            <person name="Ficko-Blean E."/>
            <person name="Wheeler G.L."/>
            <person name="Lohr M."/>
            <person name="Goodson H.V."/>
            <person name="Jenkins J.W."/>
            <person name="Blaby-Haas C.E."/>
            <person name="Helliwell K.E."/>
            <person name="Chan C."/>
            <person name="Marriage T."/>
            <person name="Bhattacharya D."/>
            <person name="Klein A.S."/>
            <person name="Badis Y."/>
            <person name="Brodie J."/>
            <person name="Cao Y."/>
            <person name="Collen J."/>
            <person name="Dittami S.M."/>
            <person name="Gachon C.M."/>
            <person name="Green B.R."/>
            <person name="Karpowicz S."/>
            <person name="Kim J.W."/>
            <person name="Kudahl U."/>
            <person name="Lin S."/>
            <person name="Michel G."/>
            <person name="Mittag M."/>
            <person name="Olson B.J."/>
            <person name="Pangilinan J."/>
            <person name="Peng Y."/>
            <person name="Qiu H."/>
            <person name="Shu S."/>
            <person name="Singer J.T."/>
            <person name="Smith A.G."/>
            <person name="Sprecher B.N."/>
            <person name="Wagner V."/>
            <person name="Wang W."/>
            <person name="Wang Z.-Y."/>
            <person name="Yan J."/>
            <person name="Yarish C."/>
            <person name="Zoeuner-Riek S."/>
            <person name="Zhuang Y."/>
            <person name="Zou Y."/>
            <person name="Lindquist E.A."/>
            <person name="Grimwood J."/>
            <person name="Barry K."/>
            <person name="Rokhsar D.S."/>
            <person name="Schmutz J."/>
            <person name="Stiller J.W."/>
            <person name="Grossman A.R."/>
            <person name="Prochnik S.E."/>
        </authorList>
    </citation>
    <scope>NUCLEOTIDE SEQUENCE [LARGE SCALE GENOMIC DNA]</scope>
    <source>
        <strain evidence="1">4086291</strain>
    </source>
</reference>
<evidence type="ECO:0000313" key="2">
    <source>
        <dbReference type="Proteomes" id="UP000218209"/>
    </source>
</evidence>
<accession>A0A1X6PF14</accession>
<sequence length="514" mass="54648">MPVRHPLTSVRHGLAVRAVHYQPVTPTARRAPRRRGWASDAQHYPARFEPRACSSVRRLEPLLRPRRFCPADVVEMAKAVAEAFGPGGNEELAVIRKAVEDKASDVVKTAAATAMATAIAAIGPMVTQAVKEQVAAERLSHPASAIAKTTADLVISGVKTRMDADGAYPTAGVPFEQRSLDEIRVAVGRAISMPMIRRAHALAVSVRVLSLANDAEANGDCATPFCPTASKSAGTSSFAVKNYNRVIMAVYNKLLVDMAASGNQPAVFKGKSRVTPTRLDRIDLVALSIIRTAFNDGRSVARELMYSMLGYANMQLNPAVSLRLAYPDETVAHKAADAVGSKYYRATTTLVASVSGILGGLAVAGLPLAEGEDLAGQEEIVPQATPGQRTVVRHFCLFRLANDVLVALVRHAHDFEADVIMCLAECFRARVVAGRDAWREAVDISSLSDAAKGPCCWGLLLPRLSKRAQLDTTIQQLKGSELAAPAGAVAAAAEAPVDAMVEDDGADMVDELGA</sequence>
<protein>
    <submittedName>
        <fullName evidence="1">Uncharacterized protein</fullName>
    </submittedName>
</protein>
<proteinExistence type="predicted"/>
<gene>
    <name evidence="1" type="ORF">BU14_0082s0037</name>
</gene>
<dbReference type="AlphaFoldDB" id="A0A1X6PF14"/>
<name>A0A1X6PF14_PORUM</name>
<organism evidence="1 2">
    <name type="scientific">Porphyra umbilicalis</name>
    <name type="common">Purple laver</name>
    <name type="synonym">Red alga</name>
    <dbReference type="NCBI Taxonomy" id="2786"/>
    <lineage>
        <taxon>Eukaryota</taxon>
        <taxon>Rhodophyta</taxon>
        <taxon>Bangiophyceae</taxon>
        <taxon>Bangiales</taxon>
        <taxon>Bangiaceae</taxon>
        <taxon>Porphyra</taxon>
    </lineage>
</organism>
<keyword evidence="2" id="KW-1185">Reference proteome</keyword>
<dbReference type="EMBL" id="KV918794">
    <property type="protein sequence ID" value="OSX79273.1"/>
    <property type="molecule type" value="Genomic_DNA"/>
</dbReference>